<dbReference type="PROSITE" id="PS51257">
    <property type="entry name" value="PROKAR_LIPOPROTEIN"/>
    <property type="match status" value="1"/>
</dbReference>
<evidence type="ECO:0000313" key="3">
    <source>
        <dbReference type="EMBL" id="CAH2284960.1"/>
    </source>
</evidence>
<dbReference type="PANTHER" id="PTHR16301">
    <property type="entry name" value="IMPACT-RELATED"/>
    <property type="match status" value="1"/>
</dbReference>
<accession>A0AAD1W5M0</accession>
<dbReference type="InterPro" id="IPR016135">
    <property type="entry name" value="UBQ-conjugating_enzyme/RWD"/>
</dbReference>
<dbReference type="Pfam" id="PF01205">
    <property type="entry name" value="Impact_N"/>
    <property type="match status" value="1"/>
</dbReference>
<dbReference type="Gene3D" id="3.30.230.30">
    <property type="entry name" value="Impact, N-terminal domain"/>
    <property type="match status" value="1"/>
</dbReference>
<dbReference type="GO" id="GO:0006446">
    <property type="term" value="P:regulation of translational initiation"/>
    <property type="evidence" value="ECO:0007669"/>
    <property type="project" value="TreeGrafter"/>
</dbReference>
<gene>
    <name evidence="3" type="ORF">PECUL_23A045596</name>
</gene>
<dbReference type="EMBL" id="OW240915">
    <property type="protein sequence ID" value="CAH2284960.1"/>
    <property type="molecule type" value="Genomic_DNA"/>
</dbReference>
<name>A0AAD1W5M0_PELCU</name>
<dbReference type="GO" id="GO:0140469">
    <property type="term" value="P:GCN2-mediated signaling"/>
    <property type="evidence" value="ECO:0007669"/>
    <property type="project" value="TreeGrafter"/>
</dbReference>
<dbReference type="AlphaFoldDB" id="A0AAD1W5M0"/>
<evidence type="ECO:0000313" key="4">
    <source>
        <dbReference type="Proteomes" id="UP001295444"/>
    </source>
</evidence>
<reference evidence="3" key="1">
    <citation type="submission" date="2022-03" db="EMBL/GenBank/DDBJ databases">
        <authorList>
            <person name="Alioto T."/>
            <person name="Alioto T."/>
            <person name="Gomez Garrido J."/>
        </authorList>
    </citation>
    <scope>NUCLEOTIDE SEQUENCE</scope>
</reference>
<dbReference type="InterPro" id="IPR020568">
    <property type="entry name" value="Ribosomal_Su5_D2-typ_SF"/>
</dbReference>
<dbReference type="SUPFAM" id="SSF54495">
    <property type="entry name" value="UBC-like"/>
    <property type="match status" value="1"/>
</dbReference>
<sequence>MKLHEYFVSKYLILQMTPNGSFACSAPWLRGQDRTILSDSLEELYLQNIGENILYLWVEKVREFLVEKSQTSDAADQGTSLKSTTEENYVDDDHEILLGAELSYGLFQNSIVSGYMNDSEATKEDIPTVEHGEPISDRRSTFQAHLAHVVSPLQVKAVLNKLYENKKIAAATHNIYAYRWVPGLNAYSLWCVLSVGYTLRKQIHLYKTAKMMEKPQQEKDFFILCRSWMPVMSW</sequence>
<comment type="similarity">
    <text evidence="1">Belongs to the IMPACT family.</text>
</comment>
<proteinExistence type="inferred from homology"/>
<keyword evidence="4" id="KW-1185">Reference proteome</keyword>
<dbReference type="InterPro" id="IPR036956">
    <property type="entry name" value="Impact_N_sf"/>
</dbReference>
<organism evidence="3 4">
    <name type="scientific">Pelobates cultripes</name>
    <name type="common">Western spadefoot toad</name>
    <dbReference type="NCBI Taxonomy" id="61616"/>
    <lineage>
        <taxon>Eukaryota</taxon>
        <taxon>Metazoa</taxon>
        <taxon>Chordata</taxon>
        <taxon>Craniata</taxon>
        <taxon>Vertebrata</taxon>
        <taxon>Euteleostomi</taxon>
        <taxon>Amphibia</taxon>
        <taxon>Batrachia</taxon>
        <taxon>Anura</taxon>
        <taxon>Pelobatoidea</taxon>
        <taxon>Pelobatidae</taxon>
        <taxon>Pelobates</taxon>
    </lineage>
</organism>
<dbReference type="InterPro" id="IPR001498">
    <property type="entry name" value="Impact_N"/>
</dbReference>
<dbReference type="GO" id="GO:0005737">
    <property type="term" value="C:cytoplasm"/>
    <property type="evidence" value="ECO:0007669"/>
    <property type="project" value="TreeGrafter"/>
</dbReference>
<dbReference type="Proteomes" id="UP001295444">
    <property type="component" value="Chromosome 04"/>
</dbReference>
<dbReference type="InterPro" id="IPR023582">
    <property type="entry name" value="Impact"/>
</dbReference>
<feature type="domain" description="Impact N-terminal" evidence="2">
    <location>
        <begin position="138"/>
        <end position="180"/>
    </location>
</feature>
<dbReference type="PANTHER" id="PTHR16301:SF27">
    <property type="entry name" value="PROTEIN IMPACT"/>
    <property type="match status" value="1"/>
</dbReference>
<evidence type="ECO:0000259" key="2">
    <source>
        <dbReference type="Pfam" id="PF01205"/>
    </source>
</evidence>
<protein>
    <submittedName>
        <fullName evidence="3">IMPACT isoform X3</fullName>
    </submittedName>
</protein>
<dbReference type="SUPFAM" id="SSF54211">
    <property type="entry name" value="Ribosomal protein S5 domain 2-like"/>
    <property type="match status" value="1"/>
</dbReference>
<evidence type="ECO:0000256" key="1">
    <source>
        <dbReference type="ARBA" id="ARBA00007665"/>
    </source>
</evidence>